<organism evidence="2 3">
    <name type="scientific">Streptomyces diacarni</name>
    <dbReference type="NCBI Taxonomy" id="2800381"/>
    <lineage>
        <taxon>Bacteria</taxon>
        <taxon>Bacillati</taxon>
        <taxon>Actinomycetota</taxon>
        <taxon>Actinomycetes</taxon>
        <taxon>Kitasatosporales</taxon>
        <taxon>Streptomycetaceae</taxon>
        <taxon>Streptomyces</taxon>
    </lineage>
</organism>
<evidence type="ECO:0000259" key="1">
    <source>
        <dbReference type="Pfam" id="PF04149"/>
    </source>
</evidence>
<protein>
    <submittedName>
        <fullName evidence="2">DUF397 domain-containing protein</fullName>
    </submittedName>
</protein>
<dbReference type="InterPro" id="IPR007278">
    <property type="entry name" value="DUF397"/>
</dbReference>
<feature type="domain" description="DUF397" evidence="1">
    <location>
        <begin position="12"/>
        <end position="67"/>
    </location>
</feature>
<accession>A0A367F5S8</accession>
<evidence type="ECO:0000313" key="3">
    <source>
        <dbReference type="Proteomes" id="UP000252914"/>
    </source>
</evidence>
<comment type="caution">
    <text evidence="2">The sequence shown here is derived from an EMBL/GenBank/DDBJ whole genome shotgun (WGS) entry which is preliminary data.</text>
</comment>
<name>A0A367F5S8_9ACTN</name>
<dbReference type="Proteomes" id="UP000252914">
    <property type="component" value="Unassembled WGS sequence"/>
</dbReference>
<sequence length="74" mass="7753">MAHSHLGLSAVEWRKSSYSNGSGGSCVEVGTGAATAGIVPVRDTKTAPTGTVLTFPTTQWTHFLNALHNRQLDG</sequence>
<evidence type="ECO:0000313" key="2">
    <source>
        <dbReference type="EMBL" id="RCG25631.1"/>
    </source>
</evidence>
<dbReference type="AlphaFoldDB" id="A0A367F5S8"/>
<reference evidence="2 3" key="1">
    <citation type="submission" date="2018-06" db="EMBL/GenBank/DDBJ databases">
        <title>Streptomyces reniochalinae sp. nov. and Streptomyces diacarnus sp. nov. from marine sponges.</title>
        <authorList>
            <person name="Li L."/>
        </authorList>
    </citation>
    <scope>NUCLEOTIDE SEQUENCE [LARGE SCALE GENOMIC DNA]</scope>
    <source>
        <strain evidence="2 3">LHW51701</strain>
    </source>
</reference>
<gene>
    <name evidence="2" type="ORF">DTL70_09670</name>
</gene>
<dbReference type="Pfam" id="PF04149">
    <property type="entry name" value="DUF397"/>
    <property type="match status" value="1"/>
</dbReference>
<dbReference type="EMBL" id="QOIN01000036">
    <property type="protein sequence ID" value="RCG25631.1"/>
    <property type="molecule type" value="Genomic_DNA"/>
</dbReference>
<proteinExistence type="predicted"/>
<keyword evidence="3" id="KW-1185">Reference proteome</keyword>